<dbReference type="OrthoDB" id="39375at2759"/>
<sequence length="903" mass="102147">MKIFAAALLLLNTDGNSVGAQMMGGGYGARREEKHHRGEYHEEPEHILTKEEIGDRDRFWKRNLVEESVVHEGVNHYHNIKNCIQERLTEKEFSELKTVNNHSVRSIGRTIDDPNNHGIPMLVTVENAMHPTHVRAVQTLASCIRSFLPHLYESRAMYQEMNLDEDDGSGGNCPTHLAPLVGVFLPEVDREMAATLEVAYRGTPGWIATVREDQADPHMPRDKKLYPPAEVGVRASEHLTYSDFPRLAEHHDGDTCYTMNFAFSAPGDYEGGEFFILSYDDDGENEFRDTIKPNQYDALVFLGGRYLHGVNEIHGGHREMFSTELWAYPDTPFGSSLWSNFPNNMEDYVERCNKEQAKTGSDTCTLPYDLITPFADSREEVRQKYEGGGAGSDDEEDDDDDEDAKQYDYDRSERDGHGDPLPPPLPGIDRQHDNKIRPNRVRPNSLRATRVVFTDGYGKEMELDDFYPHKDEPDFLVPKKLGVAEMEPIRWREDLSPVDGPDGESFVIGFPPELHEEFKKYVARSGMMRIAHQILYQEEELEVDEQRIYTLDDGEKWTAMVQGSWDTDMVWLDPGDESCFESLLGVLRRGGFDKVLDKVGKTFDLNGLMIQGVGAIFLSEYTKTENMHVDIPGSRGSFYNIIVPVHIPADDVAIFKISDKGDDFQGRIKLDPNVGVVLGGESRHGTGECNYRKREDFRLSFAVYVADINDENIEMIAGDSTSLWPTQGDTFFFESQKGRLWTRDGKNSLARDRGRAPMNIQDSLPECATMDRDLCTRDVQGMRLACPKTCELYLEDDVYYSSTVVFSQRPWESIGLEPHGQSHNETAASNCGMETVCGSPKAGGNAVRSQRKRRRPWESIRVRWPTKRRCKPPKQLGNGEAVCVSPSGGNRSTSSLRLTGRTK</sequence>
<organism evidence="4 5">
    <name type="scientific">Pseudo-nitzschia multistriata</name>
    <dbReference type="NCBI Taxonomy" id="183589"/>
    <lineage>
        <taxon>Eukaryota</taxon>
        <taxon>Sar</taxon>
        <taxon>Stramenopiles</taxon>
        <taxon>Ochrophyta</taxon>
        <taxon>Bacillariophyta</taxon>
        <taxon>Bacillariophyceae</taxon>
        <taxon>Bacillariophycidae</taxon>
        <taxon>Bacillariales</taxon>
        <taxon>Bacillariaceae</taxon>
        <taxon>Pseudo-nitzschia</taxon>
    </lineage>
</organism>
<proteinExistence type="predicted"/>
<feature type="compositionally biased region" description="Polar residues" evidence="1">
    <location>
        <begin position="887"/>
        <end position="897"/>
    </location>
</feature>
<name>A0A448Z139_9STRA</name>
<dbReference type="AlphaFoldDB" id="A0A448Z139"/>
<dbReference type="Gene3D" id="2.60.120.620">
    <property type="entry name" value="q2cbj1_9rhob like domain"/>
    <property type="match status" value="1"/>
</dbReference>
<evidence type="ECO:0000256" key="2">
    <source>
        <dbReference type="SAM" id="SignalP"/>
    </source>
</evidence>
<accession>A0A448Z139</accession>
<feature type="compositionally biased region" description="Basic and acidic residues" evidence="1">
    <location>
        <begin position="404"/>
        <end position="418"/>
    </location>
</feature>
<evidence type="ECO:0000256" key="1">
    <source>
        <dbReference type="SAM" id="MobiDB-lite"/>
    </source>
</evidence>
<dbReference type="PROSITE" id="PS51471">
    <property type="entry name" value="FE2OG_OXY"/>
    <property type="match status" value="1"/>
</dbReference>
<feature type="region of interest" description="Disordered" evidence="1">
    <location>
        <begin position="839"/>
        <end position="903"/>
    </location>
</feature>
<evidence type="ECO:0000313" key="4">
    <source>
        <dbReference type="EMBL" id="VEU35736.1"/>
    </source>
</evidence>
<dbReference type="Proteomes" id="UP000291116">
    <property type="component" value="Unassembled WGS sequence"/>
</dbReference>
<gene>
    <name evidence="4" type="ORF">PSNMU_V1.4_AUG-EV-PASAV3_0024820</name>
</gene>
<keyword evidence="5" id="KW-1185">Reference proteome</keyword>
<feature type="compositionally biased region" description="Acidic residues" evidence="1">
    <location>
        <begin position="392"/>
        <end position="403"/>
    </location>
</feature>
<evidence type="ECO:0000259" key="3">
    <source>
        <dbReference type="PROSITE" id="PS51471"/>
    </source>
</evidence>
<feature type="signal peptide" evidence="2">
    <location>
        <begin position="1"/>
        <end position="20"/>
    </location>
</feature>
<dbReference type="InterPro" id="IPR005123">
    <property type="entry name" value="Oxoglu/Fe-dep_dioxygenase_dom"/>
</dbReference>
<evidence type="ECO:0000313" key="5">
    <source>
        <dbReference type="Proteomes" id="UP000291116"/>
    </source>
</evidence>
<feature type="domain" description="Fe2OG dioxygenase" evidence="3">
    <location>
        <begin position="216"/>
        <end position="329"/>
    </location>
</feature>
<reference evidence="4 5" key="1">
    <citation type="submission" date="2019-01" db="EMBL/GenBank/DDBJ databases">
        <authorList>
            <person name="Ferrante I. M."/>
        </authorList>
    </citation>
    <scope>NUCLEOTIDE SEQUENCE [LARGE SCALE GENOMIC DNA]</scope>
    <source>
        <strain evidence="4 5">B856</strain>
    </source>
</reference>
<protein>
    <recommendedName>
        <fullName evidence="3">Fe2OG dioxygenase domain-containing protein</fullName>
    </recommendedName>
</protein>
<feature type="chain" id="PRO_5019224410" description="Fe2OG dioxygenase domain-containing protein" evidence="2">
    <location>
        <begin position="21"/>
        <end position="903"/>
    </location>
</feature>
<feature type="region of interest" description="Disordered" evidence="1">
    <location>
        <begin position="377"/>
        <end position="439"/>
    </location>
</feature>
<dbReference type="EMBL" id="CAACVS010000067">
    <property type="protein sequence ID" value="VEU35736.1"/>
    <property type="molecule type" value="Genomic_DNA"/>
</dbReference>
<keyword evidence="2" id="KW-0732">Signal</keyword>